<reference evidence="3" key="2">
    <citation type="journal article" date="2023" name="Curr. Microbiol.">
        <title>Granulicatella seriolae sp. nov., a Novel Facultative Anaerobe Isolated from Yellowtail Marine Fish.</title>
        <authorList>
            <person name="Lee M."/>
            <person name="Choi Y.J."/>
            <person name="Farooq A."/>
            <person name="Jeong J.B."/>
            <person name="Jung M.Y."/>
        </authorList>
    </citation>
    <scope>NUCLEOTIDE SEQUENCE</scope>
    <source>
        <strain evidence="3">S8</strain>
    </source>
</reference>
<proteinExistence type="predicted"/>
<keyword evidence="4" id="KW-1185">Reference proteome</keyword>
<accession>A0ABT1WQ01</accession>
<dbReference type="RefSeq" id="WP_256945549.1">
    <property type="nucleotide sequence ID" value="NZ_JANHNZ010000008.1"/>
</dbReference>
<reference evidence="3" key="1">
    <citation type="submission" date="2022-07" db="EMBL/GenBank/DDBJ databases">
        <authorList>
            <person name="Jung M.-Y."/>
            <person name="Lee M."/>
        </authorList>
    </citation>
    <scope>NUCLEOTIDE SEQUENCE</scope>
    <source>
        <strain evidence="3">S8</strain>
    </source>
</reference>
<keyword evidence="1" id="KW-0175">Coiled coil</keyword>
<dbReference type="Proteomes" id="UP001059480">
    <property type="component" value="Unassembled WGS sequence"/>
</dbReference>
<reference evidence="3" key="3">
    <citation type="journal article" date="2023" name="Microbiol. Resour. Announc.">
        <title>Draft Genome Sequence of Granulicatella sp. Strain S8, Isolated from a Marine Fish, Seriola quinqueradiata.</title>
        <authorList>
            <person name="Lee M."/>
            <person name="Farooq A."/>
            <person name="Jeong J.B."/>
            <person name="Jung M.Y."/>
        </authorList>
    </citation>
    <scope>NUCLEOTIDE SEQUENCE</scope>
    <source>
        <strain evidence="3">S8</strain>
    </source>
</reference>
<gene>
    <name evidence="3" type="ORF">NPA36_07720</name>
</gene>
<feature type="region of interest" description="Disordered" evidence="2">
    <location>
        <begin position="148"/>
        <end position="186"/>
    </location>
</feature>
<name>A0ABT1WQ01_9LACT</name>
<dbReference type="InterPro" id="IPR009636">
    <property type="entry name" value="SCAF"/>
</dbReference>
<feature type="compositionally biased region" description="Polar residues" evidence="2">
    <location>
        <begin position="163"/>
        <end position="172"/>
    </location>
</feature>
<evidence type="ECO:0000313" key="3">
    <source>
        <dbReference type="EMBL" id="MCQ9210437.1"/>
    </source>
</evidence>
<sequence>MDWIMVILNKYKKEDGTIDLVSAEQEIRAEFPKNAIVKSVFNEQTEQLKTANETINKLQKGNKDNEELQAEITGYKSRITELETEAKTNAMTYQARTALDKAGIMDVEYGLYLLGELETDKDGNVINLDNKIKTLQIEKPSFFEVKQEEKPAAGYKVNDNKLDNGSTNSSREAQAIADVSKVHNTS</sequence>
<evidence type="ECO:0000313" key="4">
    <source>
        <dbReference type="Proteomes" id="UP001059480"/>
    </source>
</evidence>
<evidence type="ECO:0000256" key="2">
    <source>
        <dbReference type="SAM" id="MobiDB-lite"/>
    </source>
</evidence>
<evidence type="ECO:0000256" key="1">
    <source>
        <dbReference type="SAM" id="Coils"/>
    </source>
</evidence>
<dbReference type="EMBL" id="JANHNZ010000008">
    <property type="protein sequence ID" value="MCQ9210437.1"/>
    <property type="molecule type" value="Genomic_DNA"/>
</dbReference>
<dbReference type="Pfam" id="PF06810">
    <property type="entry name" value="Phage_scaffold"/>
    <property type="match status" value="1"/>
</dbReference>
<organism evidence="3 4">
    <name type="scientific">Granulicatella seriolae</name>
    <dbReference type="NCBI Taxonomy" id="2967226"/>
    <lineage>
        <taxon>Bacteria</taxon>
        <taxon>Bacillati</taxon>
        <taxon>Bacillota</taxon>
        <taxon>Bacilli</taxon>
        <taxon>Lactobacillales</taxon>
        <taxon>Carnobacteriaceae</taxon>
        <taxon>Granulicatella</taxon>
    </lineage>
</organism>
<feature type="coiled-coil region" evidence="1">
    <location>
        <begin position="41"/>
        <end position="85"/>
    </location>
</feature>
<protein>
    <submittedName>
        <fullName evidence="3">Phage scaffolding protein</fullName>
    </submittedName>
</protein>
<comment type="caution">
    <text evidence="3">The sequence shown here is derived from an EMBL/GenBank/DDBJ whole genome shotgun (WGS) entry which is preliminary data.</text>
</comment>